<dbReference type="KEGG" id="npz:ACX27_26730"/>
<dbReference type="AlphaFoldDB" id="A0A0M4TP34"/>
<proteinExistence type="predicted"/>
<sequence>MNIILAREAIRTFITNNVSIYRWDSDAPDVLYYARGASNIPANTAIELPVQEYVTQREGNNGVVASARFPYRVTWIFRGDLPIESLPLKAVEAVVANIQVLALIQRPSVEFTQFLPFQEPDTVTLSNTEDEDRNWLLSANFSFEATFRVTTLADAEDLTSPGFFDLGEEPQVDQITIKVNKAQQGFDTTNNNTYKLDNTIILTP</sequence>
<evidence type="ECO:0000313" key="1">
    <source>
        <dbReference type="EMBL" id="ALF55624.1"/>
    </source>
</evidence>
<dbReference type="PATRIC" id="fig|224013.5.peg.6402"/>
<dbReference type="EMBL" id="CP012036">
    <property type="protein sequence ID" value="ALF55624.1"/>
    <property type="molecule type" value="Genomic_DNA"/>
</dbReference>
<organism evidence="1 2">
    <name type="scientific">Nostoc piscinale CENA21</name>
    <dbReference type="NCBI Taxonomy" id="224013"/>
    <lineage>
        <taxon>Bacteria</taxon>
        <taxon>Bacillati</taxon>
        <taxon>Cyanobacteriota</taxon>
        <taxon>Cyanophyceae</taxon>
        <taxon>Nostocales</taxon>
        <taxon>Nostocaceae</taxon>
        <taxon>Nostoc</taxon>
    </lineage>
</organism>
<dbReference type="STRING" id="224013.ACX27_26730"/>
<evidence type="ECO:0000313" key="2">
    <source>
        <dbReference type="Proteomes" id="UP000062645"/>
    </source>
</evidence>
<dbReference type="Proteomes" id="UP000062645">
    <property type="component" value="Chromosome"/>
</dbReference>
<protein>
    <submittedName>
        <fullName evidence="1">Uncharacterized protein</fullName>
    </submittedName>
</protein>
<accession>A0A0M4TP34</accession>
<gene>
    <name evidence="1" type="ORF">ACX27_26730</name>
</gene>
<keyword evidence="2" id="KW-1185">Reference proteome</keyword>
<name>A0A0M4TP34_9NOSO</name>
<reference evidence="1 2" key="2">
    <citation type="journal article" date="2016" name="Genome Announc.">
        <title>Draft Genome Sequence of the N2-Fixing Cyanobacterium Nostoc piscinale CENA21, Isolated from the Brazilian Amazon Floodplain.</title>
        <authorList>
            <person name="Leao T."/>
            <person name="Guimaraes P.I."/>
            <person name="de Melo A.G."/>
            <person name="Ramos R.T."/>
            <person name="Leao P.N."/>
            <person name="Silva A."/>
            <person name="Fiore M.F."/>
            <person name="Schneider M.P."/>
        </authorList>
    </citation>
    <scope>NUCLEOTIDE SEQUENCE [LARGE SCALE GENOMIC DNA]</scope>
    <source>
        <strain evidence="1 2">CENA21</strain>
    </source>
</reference>
<reference evidence="2" key="1">
    <citation type="submission" date="2015-07" db="EMBL/GenBank/DDBJ databases">
        <title>Genome Of Nitrogen-Fixing Cyanobacterium Nostoc piscinale CENA21 From Solimoes/Amazon River Floodplain Sediments And Comparative Genomics To Uncover Biosynthetic Natural Products Potential.</title>
        <authorList>
            <person name="Leao T.F."/>
            <person name="Leao P.N."/>
            <person name="Guimaraes P.I."/>
            <person name="de Melo A.G.C."/>
            <person name="Ramos R.T.J."/>
            <person name="Silva A."/>
            <person name="Fiore M.F."/>
            <person name="Schneider M.P.C."/>
        </authorList>
    </citation>
    <scope>NUCLEOTIDE SEQUENCE [LARGE SCALE GENOMIC DNA]</scope>
    <source>
        <strain evidence="2">CENA21</strain>
    </source>
</reference>